<reference evidence="1" key="2">
    <citation type="journal article" date="2017" name="J. Med. Entomol.">
        <title>Transcriptome Analysis of the Triatoma infestans (Hemiptera: Reduviidae) Integument.</title>
        <authorList>
            <person name="Calderon-Fernandez G.M."/>
            <person name="Moriconi D.E."/>
            <person name="Dulbecco A.B."/>
            <person name="Juarez M.P."/>
        </authorList>
    </citation>
    <scope>NUCLEOTIDE SEQUENCE</scope>
    <source>
        <strain evidence="1">Int1</strain>
        <tissue evidence="1">Integument</tissue>
    </source>
</reference>
<proteinExistence type="predicted"/>
<organism evidence="1">
    <name type="scientific">Triatoma infestans</name>
    <name type="common">Assassin bug</name>
    <dbReference type="NCBI Taxonomy" id="30076"/>
    <lineage>
        <taxon>Eukaryota</taxon>
        <taxon>Metazoa</taxon>
        <taxon>Ecdysozoa</taxon>
        <taxon>Arthropoda</taxon>
        <taxon>Hexapoda</taxon>
        <taxon>Insecta</taxon>
        <taxon>Pterygota</taxon>
        <taxon>Neoptera</taxon>
        <taxon>Paraneoptera</taxon>
        <taxon>Hemiptera</taxon>
        <taxon>Heteroptera</taxon>
        <taxon>Panheteroptera</taxon>
        <taxon>Cimicomorpha</taxon>
        <taxon>Reduviidae</taxon>
        <taxon>Triatominae</taxon>
        <taxon>Triatoma</taxon>
    </lineage>
</organism>
<protein>
    <submittedName>
        <fullName evidence="1">Jouberin-like protein isoform x2</fullName>
    </submittedName>
</protein>
<dbReference type="InterPro" id="IPR052803">
    <property type="entry name" value="Cilium-Associated_Jouberin"/>
</dbReference>
<dbReference type="PANTHER" id="PTHR44499">
    <property type="entry name" value="JOUBERIN"/>
    <property type="match status" value="1"/>
</dbReference>
<evidence type="ECO:0000313" key="1">
    <source>
        <dbReference type="EMBL" id="JAS01274.1"/>
    </source>
</evidence>
<sequence>MSYFRSTMPTWEEDLLLLEPLSHIVSVETMLIFEVADSQSDEVIAWAFLKPIAANGALNTGKTLRLQLYKPSLSCKLPNAFLATLDTGNSKSMAVAYSHSGLYLACQAGDNLCLFTFKGRLSFTMIGHQGKMAKKKYLIHI</sequence>
<reference evidence="1" key="1">
    <citation type="submission" date="2016-04" db="EMBL/GenBank/DDBJ databases">
        <authorList>
            <person name="Calderon-Fernandez G.M.Sr."/>
        </authorList>
    </citation>
    <scope>NUCLEOTIDE SEQUENCE</scope>
    <source>
        <strain evidence="1">Int1</strain>
        <tissue evidence="1">Integument</tissue>
    </source>
</reference>
<dbReference type="PANTHER" id="PTHR44499:SF1">
    <property type="entry name" value="JOUBERIN"/>
    <property type="match status" value="1"/>
</dbReference>
<dbReference type="EMBL" id="GEMB01001899">
    <property type="protein sequence ID" value="JAS01274.1"/>
    <property type="molecule type" value="Transcribed_RNA"/>
</dbReference>
<accession>A0A170ZT50</accession>
<dbReference type="AlphaFoldDB" id="A0A170ZT50"/>
<dbReference type="GO" id="GO:0036064">
    <property type="term" value="C:ciliary basal body"/>
    <property type="evidence" value="ECO:0007669"/>
    <property type="project" value="TreeGrafter"/>
</dbReference>
<dbReference type="GO" id="GO:0044458">
    <property type="term" value="P:motile cilium assembly"/>
    <property type="evidence" value="ECO:0007669"/>
    <property type="project" value="TreeGrafter"/>
</dbReference>
<name>A0A170ZT50_TRIIF</name>